<dbReference type="EMBL" id="KV417532">
    <property type="protein sequence ID" value="KZP23452.1"/>
    <property type="molecule type" value="Genomic_DNA"/>
</dbReference>
<protein>
    <submittedName>
        <fullName evidence="2">Uncharacterized protein</fullName>
    </submittedName>
</protein>
<accession>A0A166LYI0</accession>
<proteinExistence type="predicted"/>
<evidence type="ECO:0000313" key="2">
    <source>
        <dbReference type="EMBL" id="KZP23452.1"/>
    </source>
</evidence>
<dbReference type="Proteomes" id="UP000076532">
    <property type="component" value="Unassembled WGS sequence"/>
</dbReference>
<evidence type="ECO:0000313" key="3">
    <source>
        <dbReference type="Proteomes" id="UP000076532"/>
    </source>
</evidence>
<name>A0A166LYI0_9AGAM</name>
<sequence length="59" mass="6306">MRVVSHSPVLNRKADRDTGASQGFNASTFNVQRSSSRLLSAPSATLPTANSHVLFDPAH</sequence>
<evidence type="ECO:0000256" key="1">
    <source>
        <dbReference type="SAM" id="MobiDB-lite"/>
    </source>
</evidence>
<organism evidence="2 3">
    <name type="scientific">Athelia psychrophila</name>
    <dbReference type="NCBI Taxonomy" id="1759441"/>
    <lineage>
        <taxon>Eukaryota</taxon>
        <taxon>Fungi</taxon>
        <taxon>Dikarya</taxon>
        <taxon>Basidiomycota</taxon>
        <taxon>Agaricomycotina</taxon>
        <taxon>Agaricomycetes</taxon>
        <taxon>Agaricomycetidae</taxon>
        <taxon>Atheliales</taxon>
        <taxon>Atheliaceae</taxon>
        <taxon>Athelia</taxon>
    </lineage>
</organism>
<keyword evidence="3" id="KW-1185">Reference proteome</keyword>
<dbReference type="AlphaFoldDB" id="A0A166LYI0"/>
<feature type="region of interest" description="Disordered" evidence="1">
    <location>
        <begin position="1"/>
        <end position="26"/>
    </location>
</feature>
<gene>
    <name evidence="2" type="ORF">FIBSPDRAFT_858412</name>
</gene>
<reference evidence="2 3" key="1">
    <citation type="journal article" date="2016" name="Mol. Biol. Evol.">
        <title>Comparative Genomics of Early-Diverging Mushroom-Forming Fungi Provides Insights into the Origins of Lignocellulose Decay Capabilities.</title>
        <authorList>
            <person name="Nagy L.G."/>
            <person name="Riley R."/>
            <person name="Tritt A."/>
            <person name="Adam C."/>
            <person name="Daum C."/>
            <person name="Floudas D."/>
            <person name="Sun H."/>
            <person name="Yadav J.S."/>
            <person name="Pangilinan J."/>
            <person name="Larsson K.H."/>
            <person name="Matsuura K."/>
            <person name="Barry K."/>
            <person name="Labutti K."/>
            <person name="Kuo R."/>
            <person name="Ohm R.A."/>
            <person name="Bhattacharya S.S."/>
            <person name="Shirouzu T."/>
            <person name="Yoshinaga Y."/>
            <person name="Martin F.M."/>
            <person name="Grigoriev I.V."/>
            <person name="Hibbett D.S."/>
        </authorList>
    </citation>
    <scope>NUCLEOTIDE SEQUENCE [LARGE SCALE GENOMIC DNA]</scope>
    <source>
        <strain evidence="2 3">CBS 109695</strain>
    </source>
</reference>